<feature type="transmembrane region" description="Helical" evidence="10">
    <location>
        <begin position="195"/>
        <end position="223"/>
    </location>
</feature>
<evidence type="ECO:0000256" key="6">
    <source>
        <dbReference type="ARBA" id="ARBA00022989"/>
    </source>
</evidence>
<dbReference type="Ensembl" id="ENSTMTT00000020154.1">
    <property type="protein sequence ID" value="ENSTMTP00000019469.1"/>
    <property type="gene ID" value="ENSTMTG00000014309.1"/>
</dbReference>
<keyword evidence="13" id="KW-1185">Reference proteome</keyword>
<feature type="transmembrane region" description="Helical" evidence="10">
    <location>
        <begin position="23"/>
        <end position="47"/>
    </location>
</feature>
<evidence type="ECO:0000256" key="3">
    <source>
        <dbReference type="ARBA" id="ARBA00022606"/>
    </source>
</evidence>
<dbReference type="Pfam" id="PF13853">
    <property type="entry name" value="7tm_4"/>
    <property type="match status" value="1"/>
</dbReference>
<dbReference type="InterPro" id="IPR000725">
    <property type="entry name" value="Olfact_rcpt"/>
</dbReference>
<dbReference type="PRINTS" id="PR00245">
    <property type="entry name" value="OLFACTORYR"/>
</dbReference>
<keyword evidence="9" id="KW-0675">Receptor</keyword>
<gene>
    <name evidence="12" type="primary">LOC112117406</name>
</gene>
<keyword evidence="9" id="KW-0297">G-protein coupled receptor</keyword>
<proteinExistence type="inferred from homology"/>
<sequence length="309" mass="35248">IVNETNLTYFIFLRFSNHWDMQILLFSLLFMLYLLTLVGNSLILLITMVDPALHTPMYFFIRNLSFLEICYTSVTVPKMLANLVSENRSISFASCAAQLYFLLFFGTVECFLLASMSYDRYLAICYPLHYTAKMTKGVYIRLTLVCWLCGVFIPLGNTVGIFSLPFCGPNQIDYFFCDFPPVLKLACVNTSPNEVAILASSLLITVLPLLFTAGSYTCIICTILKIPLAEGRHKVFSTCSSHLIVVTLFYCSASFVYLQPKSSYSLERDKFLSLFYTVITPMLNPIIYSLRNKEVKEALRRTLKRHLFS</sequence>
<feature type="transmembrane region" description="Helical" evidence="10">
    <location>
        <begin position="271"/>
        <end position="290"/>
    </location>
</feature>
<dbReference type="PRINTS" id="PR00237">
    <property type="entry name" value="GPCRRHODOPSN"/>
</dbReference>
<dbReference type="InterPro" id="IPR000276">
    <property type="entry name" value="GPCR_Rhodpsn"/>
</dbReference>
<dbReference type="AlphaFoldDB" id="A0A674JJL2"/>
<dbReference type="Gene3D" id="1.20.1070.10">
    <property type="entry name" value="Rhodopsin 7-helix transmembrane proteins"/>
    <property type="match status" value="1"/>
</dbReference>
<evidence type="ECO:0000256" key="8">
    <source>
        <dbReference type="ARBA" id="ARBA00023224"/>
    </source>
</evidence>
<reference evidence="12" key="1">
    <citation type="submission" date="2025-08" db="UniProtKB">
        <authorList>
            <consortium name="Ensembl"/>
        </authorList>
    </citation>
    <scope>IDENTIFICATION</scope>
</reference>
<dbReference type="GO" id="GO:0004984">
    <property type="term" value="F:olfactory receptor activity"/>
    <property type="evidence" value="ECO:0007669"/>
    <property type="project" value="InterPro"/>
</dbReference>
<protein>
    <recommendedName>
        <fullName evidence="10">Olfactory receptor</fullName>
    </recommendedName>
</protein>
<feature type="domain" description="G-protein coupled receptors family 1 profile" evidence="11">
    <location>
        <begin position="39"/>
        <end position="288"/>
    </location>
</feature>
<dbReference type="InParanoid" id="A0A674JJL2"/>
<feature type="transmembrane region" description="Helical" evidence="10">
    <location>
        <begin position="138"/>
        <end position="156"/>
    </location>
</feature>
<dbReference type="SUPFAM" id="SSF81321">
    <property type="entry name" value="Family A G protein-coupled receptor-like"/>
    <property type="match status" value="1"/>
</dbReference>
<feature type="transmembrane region" description="Helical" evidence="10">
    <location>
        <begin position="97"/>
        <end position="118"/>
    </location>
</feature>
<dbReference type="PROSITE" id="PS50262">
    <property type="entry name" value="G_PROTEIN_RECEP_F1_2"/>
    <property type="match status" value="1"/>
</dbReference>
<keyword evidence="6 10" id="KW-1133">Transmembrane helix</keyword>
<organism evidence="12 13">
    <name type="scientific">Terrapene triunguis</name>
    <name type="common">Three-toed box turtle</name>
    <dbReference type="NCBI Taxonomy" id="2587831"/>
    <lineage>
        <taxon>Eukaryota</taxon>
        <taxon>Metazoa</taxon>
        <taxon>Chordata</taxon>
        <taxon>Craniata</taxon>
        <taxon>Vertebrata</taxon>
        <taxon>Euteleostomi</taxon>
        <taxon>Archelosauria</taxon>
        <taxon>Testudinata</taxon>
        <taxon>Testudines</taxon>
        <taxon>Cryptodira</taxon>
        <taxon>Durocryptodira</taxon>
        <taxon>Testudinoidea</taxon>
        <taxon>Emydidae</taxon>
        <taxon>Terrapene</taxon>
    </lineage>
</organism>
<dbReference type="InterPro" id="IPR017452">
    <property type="entry name" value="GPCR_Rhodpsn_7TM"/>
</dbReference>
<evidence type="ECO:0000256" key="1">
    <source>
        <dbReference type="ARBA" id="ARBA00004651"/>
    </source>
</evidence>
<keyword evidence="3 10" id="KW-0716">Sensory transduction</keyword>
<keyword evidence="8 9" id="KW-0807">Transducer</keyword>
<dbReference type="Proteomes" id="UP000472274">
    <property type="component" value="Unplaced"/>
</dbReference>
<evidence type="ECO:0000256" key="5">
    <source>
        <dbReference type="ARBA" id="ARBA00022725"/>
    </source>
</evidence>
<evidence type="ECO:0000256" key="10">
    <source>
        <dbReference type="RuleBase" id="RU363047"/>
    </source>
</evidence>
<dbReference type="GO" id="GO:0004930">
    <property type="term" value="F:G protein-coupled receptor activity"/>
    <property type="evidence" value="ECO:0007669"/>
    <property type="project" value="UniProtKB-KW"/>
</dbReference>
<feature type="transmembrane region" description="Helical" evidence="10">
    <location>
        <begin position="235"/>
        <end position="259"/>
    </location>
</feature>
<accession>A0A674JJL2</accession>
<evidence type="ECO:0000259" key="11">
    <source>
        <dbReference type="PROSITE" id="PS50262"/>
    </source>
</evidence>
<evidence type="ECO:0000313" key="12">
    <source>
        <dbReference type="Ensembl" id="ENSTMTP00000019469.1"/>
    </source>
</evidence>
<feature type="transmembrane region" description="Helical" evidence="10">
    <location>
        <begin position="59"/>
        <end position="77"/>
    </location>
</feature>
<keyword evidence="2 10" id="KW-1003">Cell membrane</keyword>
<evidence type="ECO:0000256" key="9">
    <source>
        <dbReference type="RuleBase" id="RU000688"/>
    </source>
</evidence>
<evidence type="ECO:0000256" key="4">
    <source>
        <dbReference type="ARBA" id="ARBA00022692"/>
    </source>
</evidence>
<evidence type="ECO:0000313" key="13">
    <source>
        <dbReference type="Proteomes" id="UP000472274"/>
    </source>
</evidence>
<name>A0A674JJL2_9SAUR</name>
<keyword evidence="5 10" id="KW-0552">Olfaction</keyword>
<keyword evidence="4 9" id="KW-0812">Transmembrane</keyword>
<dbReference type="CDD" id="cd15225">
    <property type="entry name" value="7tmA_OR10A-like"/>
    <property type="match status" value="1"/>
</dbReference>
<evidence type="ECO:0000256" key="2">
    <source>
        <dbReference type="ARBA" id="ARBA00022475"/>
    </source>
</evidence>
<comment type="similarity">
    <text evidence="9">Belongs to the G-protein coupled receptor 1 family.</text>
</comment>
<dbReference type="FunFam" id="1.20.1070.10:FF:000001">
    <property type="entry name" value="Olfactory receptor"/>
    <property type="match status" value="1"/>
</dbReference>
<dbReference type="GeneTree" id="ENSGT01150000286970"/>
<keyword evidence="7 10" id="KW-0472">Membrane</keyword>
<evidence type="ECO:0000256" key="7">
    <source>
        <dbReference type="ARBA" id="ARBA00023136"/>
    </source>
</evidence>
<reference evidence="12" key="2">
    <citation type="submission" date="2025-09" db="UniProtKB">
        <authorList>
            <consortium name="Ensembl"/>
        </authorList>
    </citation>
    <scope>IDENTIFICATION</scope>
</reference>
<dbReference type="PROSITE" id="PS00237">
    <property type="entry name" value="G_PROTEIN_RECEP_F1_1"/>
    <property type="match status" value="1"/>
</dbReference>
<comment type="subcellular location">
    <subcellularLocation>
        <location evidence="1 10">Cell membrane</location>
        <topology evidence="1 10">Multi-pass membrane protein</topology>
    </subcellularLocation>
</comment>
<dbReference type="PANTHER" id="PTHR26453">
    <property type="entry name" value="OLFACTORY RECEPTOR"/>
    <property type="match status" value="1"/>
</dbReference>
<dbReference type="GO" id="GO:0005886">
    <property type="term" value="C:plasma membrane"/>
    <property type="evidence" value="ECO:0007669"/>
    <property type="project" value="UniProtKB-SubCell"/>
</dbReference>